<accession>A0AAE3GPM5</accession>
<proteinExistence type="predicted"/>
<evidence type="ECO:0000313" key="3">
    <source>
        <dbReference type="Proteomes" id="UP001204953"/>
    </source>
</evidence>
<name>A0AAE3GPM5_9CYAN</name>
<comment type="caution">
    <text evidence="2">The sequence shown here is derived from an EMBL/GenBank/DDBJ whole genome shotgun (WGS) entry which is preliminary data.</text>
</comment>
<organism evidence="2 3">
    <name type="scientific">Limnofasciculus baicalensis BBK-W-15</name>
    <dbReference type="NCBI Taxonomy" id="2699891"/>
    <lineage>
        <taxon>Bacteria</taxon>
        <taxon>Bacillati</taxon>
        <taxon>Cyanobacteriota</taxon>
        <taxon>Cyanophyceae</taxon>
        <taxon>Coleofasciculales</taxon>
        <taxon>Coleofasciculaceae</taxon>
        <taxon>Limnofasciculus</taxon>
        <taxon>Limnofasciculus baicalensis</taxon>
    </lineage>
</organism>
<protein>
    <submittedName>
        <fullName evidence="2">Uncharacterized protein</fullName>
    </submittedName>
</protein>
<dbReference type="Proteomes" id="UP001204953">
    <property type="component" value="Unassembled WGS sequence"/>
</dbReference>
<evidence type="ECO:0000313" key="2">
    <source>
        <dbReference type="EMBL" id="MCP2727518.1"/>
    </source>
</evidence>
<keyword evidence="1" id="KW-0175">Coiled coil</keyword>
<sequence>MPKKARKRNPEDLVLATFIVPHEKWQDFQKMAKAEGRTASATLAAFIESYLAGDRPLEIEIATDLEAELMRNLDDRIEVAMEPKIANLGDKLNQLQNTVIELNKRLDKAEKAANQSNADKSKTPRFIDVEVISIEENIYKNPDSNIDNDDIDVDVDVDIEIDSDSDKNLDNFKGLTQKSLCEEFGINPINIVRNAKVRNLSSQEYLQQLTGWVYRRGKYYPPEA</sequence>
<dbReference type="RefSeq" id="WP_254010334.1">
    <property type="nucleotide sequence ID" value="NZ_JAMZMM010000017.1"/>
</dbReference>
<keyword evidence="3" id="KW-1185">Reference proteome</keyword>
<reference evidence="2" key="1">
    <citation type="submission" date="2022-06" db="EMBL/GenBank/DDBJ databases">
        <title>New cyanobacteria of genus Symplocastrum in benthos of Lake Baikal.</title>
        <authorList>
            <person name="Sorokovikova E."/>
            <person name="Tikhonova I."/>
            <person name="Krasnopeev A."/>
            <person name="Evseev P."/>
            <person name="Gladkikh A."/>
            <person name="Belykh O."/>
        </authorList>
    </citation>
    <scope>NUCLEOTIDE SEQUENCE</scope>
    <source>
        <strain evidence="2">BBK-W-15</strain>
    </source>
</reference>
<gene>
    <name evidence="2" type="ORF">NJ959_03390</name>
</gene>
<dbReference type="AlphaFoldDB" id="A0AAE3GPM5"/>
<feature type="coiled-coil region" evidence="1">
    <location>
        <begin position="85"/>
        <end position="119"/>
    </location>
</feature>
<evidence type="ECO:0000256" key="1">
    <source>
        <dbReference type="SAM" id="Coils"/>
    </source>
</evidence>
<dbReference type="EMBL" id="JAMZMM010000017">
    <property type="protein sequence ID" value="MCP2727518.1"/>
    <property type="molecule type" value="Genomic_DNA"/>
</dbReference>